<dbReference type="PANTHER" id="PTHR34605:SF4">
    <property type="entry name" value="DNA ADENINE METHYLTRANSFERASE"/>
    <property type="match status" value="1"/>
</dbReference>
<keyword evidence="3" id="KW-0233">DNA recombination</keyword>
<dbReference type="Gene3D" id="1.10.150.130">
    <property type="match status" value="1"/>
</dbReference>
<dbReference type="InterPro" id="IPR052925">
    <property type="entry name" value="Phage_Integrase-like_Recomb"/>
</dbReference>
<keyword evidence="2 4" id="KW-0238">DNA-binding</keyword>
<evidence type="ECO:0000259" key="6">
    <source>
        <dbReference type="PROSITE" id="PS51900"/>
    </source>
</evidence>
<feature type="domain" description="Tyr recombinase" evidence="5">
    <location>
        <begin position="98"/>
        <end position="292"/>
    </location>
</feature>
<dbReference type="EMBL" id="SMJU01000003">
    <property type="protein sequence ID" value="TDB67579.1"/>
    <property type="molecule type" value="Genomic_DNA"/>
</dbReference>
<dbReference type="Pfam" id="PF02899">
    <property type="entry name" value="Phage_int_SAM_1"/>
    <property type="match status" value="1"/>
</dbReference>
<evidence type="ECO:0000256" key="2">
    <source>
        <dbReference type="ARBA" id="ARBA00023125"/>
    </source>
</evidence>
<proteinExistence type="predicted"/>
<dbReference type="AlphaFoldDB" id="A0A4R4KLG3"/>
<sequence>MQSGLEGSANTQRGYQADIRDYAGWCQAQLVPAFPVEADVLSAYLAELADTARWSTIQRRMSALRKWHELKDLPFPGKEKQVLAVLEGIRREKGSRQKQAPALDLDEYRSLIQDLDIQNPTELRDKLVLLLGFTGAFRRSELVALNIEDLNFSRQGLIITMQRSKTNQYGEIEQKAFFYHPEPLLCPIRTLEEWLSLRPANGPLFVRFRKGKTHGEVRLTEERLSCKTVDNLVKHYFGVEFSAHSLRATFVTVAKLNGADDLEVMQQTKHRTSAMIQRYTRTDDIRKYNAAKKLGL</sequence>
<name>A0A4R4KLG3_9BACT</name>
<dbReference type="InterPro" id="IPR011010">
    <property type="entry name" value="DNA_brk_join_enz"/>
</dbReference>
<feature type="domain" description="Core-binding (CB)" evidence="6">
    <location>
        <begin position="1"/>
        <end position="72"/>
    </location>
</feature>
<keyword evidence="8" id="KW-1185">Reference proteome</keyword>
<evidence type="ECO:0000256" key="1">
    <source>
        <dbReference type="ARBA" id="ARBA00022908"/>
    </source>
</evidence>
<dbReference type="PANTHER" id="PTHR34605">
    <property type="entry name" value="PHAGE_INTEGRASE DOMAIN-CONTAINING PROTEIN"/>
    <property type="match status" value="1"/>
</dbReference>
<evidence type="ECO:0000259" key="5">
    <source>
        <dbReference type="PROSITE" id="PS51898"/>
    </source>
</evidence>
<dbReference type="Gene3D" id="1.10.443.10">
    <property type="entry name" value="Intergrase catalytic core"/>
    <property type="match status" value="1"/>
</dbReference>
<reference evidence="7 8" key="1">
    <citation type="submission" date="2019-02" db="EMBL/GenBank/DDBJ databases">
        <title>Arundinibacter roseus gen. nov., sp. nov., a new member of the family Cytophagaceae.</title>
        <authorList>
            <person name="Szuroczki S."/>
            <person name="Khayer B."/>
            <person name="Sproer C."/>
            <person name="Toumi M."/>
            <person name="Szabo A."/>
            <person name="Felfoldi T."/>
            <person name="Schumann P."/>
            <person name="Toth E."/>
        </authorList>
    </citation>
    <scope>NUCLEOTIDE SEQUENCE [LARGE SCALE GENOMIC DNA]</scope>
    <source>
        <strain evidence="7 8">DMA-k-7a</strain>
    </source>
</reference>
<organism evidence="7 8">
    <name type="scientific">Arundinibacter roseus</name>
    <dbReference type="NCBI Taxonomy" id="2070510"/>
    <lineage>
        <taxon>Bacteria</taxon>
        <taxon>Pseudomonadati</taxon>
        <taxon>Bacteroidota</taxon>
        <taxon>Cytophagia</taxon>
        <taxon>Cytophagales</taxon>
        <taxon>Spirosomataceae</taxon>
        <taxon>Arundinibacter</taxon>
    </lineage>
</organism>
<dbReference type="Pfam" id="PF00589">
    <property type="entry name" value="Phage_integrase"/>
    <property type="match status" value="1"/>
</dbReference>
<dbReference type="GO" id="GO:0006310">
    <property type="term" value="P:DNA recombination"/>
    <property type="evidence" value="ECO:0007669"/>
    <property type="project" value="UniProtKB-KW"/>
</dbReference>
<keyword evidence="1" id="KW-0229">DNA integration</keyword>
<protein>
    <submittedName>
        <fullName evidence="7">Integrase</fullName>
    </submittedName>
</protein>
<dbReference type="InterPro" id="IPR004107">
    <property type="entry name" value="Integrase_SAM-like_N"/>
</dbReference>
<dbReference type="SUPFAM" id="SSF56349">
    <property type="entry name" value="DNA breaking-rejoining enzymes"/>
    <property type="match status" value="1"/>
</dbReference>
<dbReference type="GO" id="GO:0003677">
    <property type="term" value="F:DNA binding"/>
    <property type="evidence" value="ECO:0007669"/>
    <property type="project" value="UniProtKB-UniRule"/>
</dbReference>
<gene>
    <name evidence="7" type="ORF">EZE20_05765</name>
</gene>
<dbReference type="InterPro" id="IPR044068">
    <property type="entry name" value="CB"/>
</dbReference>
<dbReference type="GO" id="GO:0015074">
    <property type="term" value="P:DNA integration"/>
    <property type="evidence" value="ECO:0007669"/>
    <property type="project" value="UniProtKB-KW"/>
</dbReference>
<dbReference type="InterPro" id="IPR002104">
    <property type="entry name" value="Integrase_catalytic"/>
</dbReference>
<dbReference type="SUPFAM" id="SSF47823">
    <property type="entry name" value="lambda integrase-like, N-terminal domain"/>
    <property type="match status" value="1"/>
</dbReference>
<evidence type="ECO:0000256" key="3">
    <source>
        <dbReference type="ARBA" id="ARBA00023172"/>
    </source>
</evidence>
<evidence type="ECO:0000313" key="7">
    <source>
        <dbReference type="EMBL" id="TDB67579.1"/>
    </source>
</evidence>
<dbReference type="CDD" id="cd00799">
    <property type="entry name" value="INT_Cre_C"/>
    <property type="match status" value="1"/>
</dbReference>
<evidence type="ECO:0000313" key="8">
    <source>
        <dbReference type="Proteomes" id="UP000295706"/>
    </source>
</evidence>
<dbReference type="InterPro" id="IPR013762">
    <property type="entry name" value="Integrase-like_cat_sf"/>
</dbReference>
<dbReference type="InterPro" id="IPR010998">
    <property type="entry name" value="Integrase_recombinase_N"/>
</dbReference>
<dbReference type="OrthoDB" id="9815875at2"/>
<dbReference type="Proteomes" id="UP000295706">
    <property type="component" value="Unassembled WGS sequence"/>
</dbReference>
<accession>A0A4R4KLG3</accession>
<dbReference type="PROSITE" id="PS51898">
    <property type="entry name" value="TYR_RECOMBINASE"/>
    <property type="match status" value="1"/>
</dbReference>
<comment type="caution">
    <text evidence="7">The sequence shown here is derived from an EMBL/GenBank/DDBJ whole genome shotgun (WGS) entry which is preliminary data.</text>
</comment>
<dbReference type="PROSITE" id="PS51900">
    <property type="entry name" value="CB"/>
    <property type="match status" value="1"/>
</dbReference>
<evidence type="ECO:0000256" key="4">
    <source>
        <dbReference type="PROSITE-ProRule" id="PRU01248"/>
    </source>
</evidence>